<accession>A0A1J5PL76</accession>
<sequence length="226" mass="25107">MNVGAAQFFRGDNLAGSRLDQRRSAEKDRPLITHDDAFIRHRRNIGAACRTGAHHDRNLGNAQRRHLCLIIEDTAKMPLVGKDLVLLGQKRAPGIDHVNAGQIVLPRDILGAKVLLHRHRIIGAAFDGRIVGDDHAFAPRYPSDPRDDARRMHVAAIKAEGRQRRQFEKRRTGIDQQIDALTRQHLAPRGMPGARRLSAAAGHLIELLAELRDQRAHRLGVAGKVG</sequence>
<proteinExistence type="predicted"/>
<comment type="caution">
    <text evidence="1">The sequence shown here is derived from an EMBL/GenBank/DDBJ whole genome shotgun (WGS) entry which is preliminary data.</text>
</comment>
<evidence type="ECO:0000313" key="1">
    <source>
        <dbReference type="EMBL" id="OIQ68535.1"/>
    </source>
</evidence>
<dbReference type="EMBL" id="MLJW01005251">
    <property type="protein sequence ID" value="OIQ68535.1"/>
    <property type="molecule type" value="Genomic_DNA"/>
</dbReference>
<protein>
    <submittedName>
        <fullName evidence="1">Uncharacterized protein</fullName>
    </submittedName>
</protein>
<dbReference type="AlphaFoldDB" id="A0A1J5PL76"/>
<name>A0A1J5PL76_9ZZZZ</name>
<organism evidence="1">
    <name type="scientific">mine drainage metagenome</name>
    <dbReference type="NCBI Taxonomy" id="410659"/>
    <lineage>
        <taxon>unclassified sequences</taxon>
        <taxon>metagenomes</taxon>
        <taxon>ecological metagenomes</taxon>
    </lineage>
</organism>
<reference evidence="1" key="1">
    <citation type="submission" date="2016-10" db="EMBL/GenBank/DDBJ databases">
        <title>Sequence of Gallionella enrichment culture.</title>
        <authorList>
            <person name="Poehlein A."/>
            <person name="Muehling M."/>
            <person name="Daniel R."/>
        </authorList>
    </citation>
    <scope>NUCLEOTIDE SEQUENCE</scope>
</reference>
<gene>
    <name evidence="1" type="ORF">GALL_498700</name>
</gene>